<feature type="transmembrane region" description="Helical" evidence="6">
    <location>
        <begin position="53"/>
        <end position="72"/>
    </location>
</feature>
<dbReference type="OrthoDB" id="9815809at2"/>
<evidence type="ECO:0000256" key="4">
    <source>
        <dbReference type="ARBA" id="ARBA00022989"/>
    </source>
</evidence>
<keyword evidence="5 6" id="KW-0472">Membrane</keyword>
<dbReference type="InterPro" id="IPR037185">
    <property type="entry name" value="EmrE-like"/>
</dbReference>
<sequence>MGLNVWALTIVKAWGAELPAAQLVFLRAVVGLAVISPWIWVARTRFAEARAPGLHLARVGLSTLALTCSFYAVARVPLALFTALNFTRPLVMIALAALFLGERAGPARWLAGALGLVGVVIAVDPRAELSWALLALAVTVVAGTGAVVVTRKLNDQPTVVMMAAYTAGLAVATAPLAWTGWQAVPDGAWPVLLAIGLFAQSAQVCFLQAHRLAEAGLLAVLGYASLILSTAVGYLVFGEVPGAGFWLGAVLIVGATGLARR</sequence>
<evidence type="ECO:0000313" key="11">
    <source>
        <dbReference type="Proteomes" id="UP000251571"/>
    </source>
</evidence>
<dbReference type="InterPro" id="IPR000620">
    <property type="entry name" value="EamA_dom"/>
</dbReference>
<feature type="transmembrane region" description="Helical" evidence="6">
    <location>
        <begin position="129"/>
        <end position="150"/>
    </location>
</feature>
<dbReference type="PANTHER" id="PTHR22911:SF6">
    <property type="entry name" value="SOLUTE CARRIER FAMILY 35 MEMBER G1"/>
    <property type="match status" value="1"/>
</dbReference>
<dbReference type="PANTHER" id="PTHR22911">
    <property type="entry name" value="ACYL-MALONYL CONDENSING ENZYME-RELATED"/>
    <property type="match status" value="1"/>
</dbReference>
<proteinExistence type="inferred from homology"/>
<evidence type="ECO:0000313" key="10">
    <source>
        <dbReference type="Proteomes" id="UP000245839"/>
    </source>
</evidence>
<evidence type="ECO:0000259" key="7">
    <source>
        <dbReference type="Pfam" id="PF00892"/>
    </source>
</evidence>
<organism evidence="9 11">
    <name type="scientific">Jannaschia seohaensis</name>
    <dbReference type="NCBI Taxonomy" id="475081"/>
    <lineage>
        <taxon>Bacteria</taxon>
        <taxon>Pseudomonadati</taxon>
        <taxon>Pseudomonadota</taxon>
        <taxon>Alphaproteobacteria</taxon>
        <taxon>Rhodobacterales</taxon>
        <taxon>Roseobacteraceae</taxon>
        <taxon>Jannaschia</taxon>
    </lineage>
</organism>
<protein>
    <submittedName>
        <fullName evidence="9">EamA-like transporter family protein</fullName>
    </submittedName>
</protein>
<dbReference type="GO" id="GO:0016020">
    <property type="term" value="C:membrane"/>
    <property type="evidence" value="ECO:0007669"/>
    <property type="project" value="UniProtKB-SubCell"/>
</dbReference>
<evidence type="ECO:0000256" key="2">
    <source>
        <dbReference type="ARBA" id="ARBA00009853"/>
    </source>
</evidence>
<comment type="similarity">
    <text evidence="2">Belongs to the drug/metabolite transporter (DMT) superfamily. 10 TMS drug/metabolite exporter (DME) (TC 2.A.7.3) family.</text>
</comment>
<name>A0A2Y9B4I2_9RHOB</name>
<feature type="transmembrane region" description="Helical" evidence="6">
    <location>
        <begin position="187"/>
        <end position="209"/>
    </location>
</feature>
<dbReference type="EMBL" id="QGDJ01000019">
    <property type="protein sequence ID" value="PWJ11444.1"/>
    <property type="molecule type" value="Genomic_DNA"/>
</dbReference>
<feature type="domain" description="EamA" evidence="7">
    <location>
        <begin position="130"/>
        <end position="258"/>
    </location>
</feature>
<dbReference type="Pfam" id="PF00892">
    <property type="entry name" value="EamA"/>
    <property type="match status" value="2"/>
</dbReference>
<evidence type="ECO:0000313" key="8">
    <source>
        <dbReference type="EMBL" id="PWJ11444.1"/>
    </source>
</evidence>
<dbReference type="AlphaFoldDB" id="A0A2Y9B4I2"/>
<dbReference type="Proteomes" id="UP000245839">
    <property type="component" value="Unassembled WGS sequence"/>
</dbReference>
<evidence type="ECO:0000256" key="1">
    <source>
        <dbReference type="ARBA" id="ARBA00004141"/>
    </source>
</evidence>
<feature type="transmembrane region" description="Helical" evidence="6">
    <location>
        <begin position="216"/>
        <end position="237"/>
    </location>
</feature>
<dbReference type="SUPFAM" id="SSF103481">
    <property type="entry name" value="Multidrug resistance efflux transporter EmrE"/>
    <property type="match status" value="2"/>
</dbReference>
<keyword evidence="10" id="KW-1185">Reference proteome</keyword>
<dbReference type="Proteomes" id="UP000251571">
    <property type="component" value="Unassembled WGS sequence"/>
</dbReference>
<reference evidence="8 10" key="2">
    <citation type="submission" date="2018-03" db="EMBL/GenBank/DDBJ databases">
        <title>Genomic Encyclopedia of Archaeal and Bacterial Type Strains, Phase II (KMG-II): from individual species to whole genera.</title>
        <authorList>
            <person name="Goeker M."/>
        </authorList>
    </citation>
    <scope>NUCLEOTIDE SEQUENCE [LARGE SCALE GENOMIC DNA]</scope>
    <source>
        <strain evidence="8 10">DSM 25227</strain>
    </source>
</reference>
<reference evidence="9 11" key="1">
    <citation type="submission" date="2016-10" db="EMBL/GenBank/DDBJ databases">
        <authorList>
            <person name="Cai Z."/>
        </authorList>
    </citation>
    <scope>NUCLEOTIDE SEQUENCE [LARGE SCALE GENOMIC DNA]</scope>
    <source>
        <strain evidence="9 11">DSM 25227</strain>
    </source>
</reference>
<comment type="subcellular location">
    <subcellularLocation>
        <location evidence="1">Membrane</location>
        <topology evidence="1">Multi-pass membrane protein</topology>
    </subcellularLocation>
</comment>
<feature type="domain" description="EamA" evidence="7">
    <location>
        <begin position="9"/>
        <end position="122"/>
    </location>
</feature>
<keyword evidence="4 6" id="KW-1133">Transmembrane helix</keyword>
<evidence type="ECO:0000313" key="9">
    <source>
        <dbReference type="EMBL" id="SSA51416.1"/>
    </source>
</evidence>
<evidence type="ECO:0000256" key="3">
    <source>
        <dbReference type="ARBA" id="ARBA00022692"/>
    </source>
</evidence>
<keyword evidence="3 6" id="KW-0812">Transmembrane</keyword>
<feature type="transmembrane region" description="Helical" evidence="6">
    <location>
        <begin position="20"/>
        <end position="41"/>
    </location>
</feature>
<gene>
    <name evidence="8" type="ORF">BCF38_11911</name>
    <name evidence="9" type="ORF">SAMN05421539_11911</name>
</gene>
<evidence type="ECO:0000256" key="6">
    <source>
        <dbReference type="SAM" id="Phobius"/>
    </source>
</evidence>
<feature type="transmembrane region" description="Helical" evidence="6">
    <location>
        <begin position="107"/>
        <end position="123"/>
    </location>
</feature>
<evidence type="ECO:0000256" key="5">
    <source>
        <dbReference type="ARBA" id="ARBA00023136"/>
    </source>
</evidence>
<dbReference type="EMBL" id="UETC01000019">
    <property type="protein sequence ID" value="SSA51416.1"/>
    <property type="molecule type" value="Genomic_DNA"/>
</dbReference>
<feature type="transmembrane region" description="Helical" evidence="6">
    <location>
        <begin position="243"/>
        <end position="259"/>
    </location>
</feature>
<accession>A0A2Y9B4I2</accession>
<feature type="transmembrane region" description="Helical" evidence="6">
    <location>
        <begin position="162"/>
        <end position="181"/>
    </location>
</feature>
<feature type="transmembrane region" description="Helical" evidence="6">
    <location>
        <begin position="78"/>
        <end position="100"/>
    </location>
</feature>